<dbReference type="EMBL" id="JADBGQ010000001">
    <property type="protein sequence ID" value="KAG5412500.1"/>
    <property type="molecule type" value="Genomic_DNA"/>
</dbReference>
<comment type="caution">
    <text evidence="2">The sequence shown here is derived from an EMBL/GenBank/DDBJ whole genome shotgun (WGS) entry which is preliminary data.</text>
</comment>
<reference evidence="2 3" key="1">
    <citation type="submission" date="2021-03" db="EMBL/GenBank/DDBJ databases">
        <authorList>
            <person name="King G.J."/>
            <person name="Bancroft I."/>
            <person name="Baten A."/>
            <person name="Bloomfield J."/>
            <person name="Borpatragohain P."/>
            <person name="He Z."/>
            <person name="Irish N."/>
            <person name="Irwin J."/>
            <person name="Liu K."/>
            <person name="Mauleon R.P."/>
            <person name="Moore J."/>
            <person name="Morris R."/>
            <person name="Ostergaard L."/>
            <person name="Wang B."/>
            <person name="Wells R."/>
        </authorList>
    </citation>
    <scope>NUCLEOTIDE SEQUENCE [LARGE SCALE GENOMIC DNA]</scope>
    <source>
        <strain evidence="2">R-o-18</strain>
        <tissue evidence="2">Leaf</tissue>
    </source>
</reference>
<proteinExistence type="predicted"/>
<organism evidence="2 3">
    <name type="scientific">Brassica rapa subsp. trilocularis</name>
    <dbReference type="NCBI Taxonomy" id="1813537"/>
    <lineage>
        <taxon>Eukaryota</taxon>
        <taxon>Viridiplantae</taxon>
        <taxon>Streptophyta</taxon>
        <taxon>Embryophyta</taxon>
        <taxon>Tracheophyta</taxon>
        <taxon>Spermatophyta</taxon>
        <taxon>Magnoliopsida</taxon>
        <taxon>eudicotyledons</taxon>
        <taxon>Gunneridae</taxon>
        <taxon>Pentapetalae</taxon>
        <taxon>rosids</taxon>
        <taxon>malvids</taxon>
        <taxon>Brassicales</taxon>
        <taxon>Brassicaceae</taxon>
        <taxon>Brassiceae</taxon>
        <taxon>Brassica</taxon>
    </lineage>
</organism>
<name>A0ABQ7NNU3_BRACM</name>
<feature type="compositionally biased region" description="Basic and acidic residues" evidence="1">
    <location>
        <begin position="40"/>
        <end position="55"/>
    </location>
</feature>
<sequence>MEASPVGQRQDSDNLLIASQSISTEGNFSSTKLPISSNPESEKSKNVVNRGDHHPLSFSSSGKSLRALLQQRDEEA</sequence>
<keyword evidence="3" id="KW-1185">Reference proteome</keyword>
<accession>A0ABQ7NNU3</accession>
<feature type="region of interest" description="Disordered" evidence="1">
    <location>
        <begin position="1"/>
        <end position="76"/>
    </location>
</feature>
<dbReference type="Proteomes" id="UP000823674">
    <property type="component" value="Chromosome A01"/>
</dbReference>
<protein>
    <submittedName>
        <fullName evidence="2">Uncharacterized protein</fullName>
    </submittedName>
</protein>
<evidence type="ECO:0000313" key="3">
    <source>
        <dbReference type="Proteomes" id="UP000823674"/>
    </source>
</evidence>
<evidence type="ECO:0000313" key="2">
    <source>
        <dbReference type="EMBL" id="KAG5412500.1"/>
    </source>
</evidence>
<feature type="compositionally biased region" description="Polar residues" evidence="1">
    <location>
        <begin position="17"/>
        <end position="39"/>
    </location>
</feature>
<gene>
    <name evidence="2" type="primary">A01g500110.1_BraROA</name>
    <name evidence="2" type="ORF">IGI04_000068</name>
</gene>
<evidence type="ECO:0000256" key="1">
    <source>
        <dbReference type="SAM" id="MobiDB-lite"/>
    </source>
</evidence>